<sequence length="331" mass="36967">MQSPEAATHTEVVVTGQRGRAPGARRAGRRRKDGVFPYLLIAPAGIMELLIHIIPMLLGIYVAYLALTQLTIANWLKAPFVGIKNFITALDPSGPIGEQFYAALLRTSWYTVVSVALIWGIGIFAAVMLANKFRGNGFFRTLFLVPYALPGFVTTIVWQFMFNQRDGVINRFLVDDLGILDDRPFWLLGANSMIVVIVITVWQFWPFAFLMLLAALQSIPHETYEAAALDGASLWKQFTQITLPMIKHANVVLLLMLSLWVFNQFDIPYLLFGAAQPDESMLVSPLIYQQSFSAWNFGVGSALSFVLLIVLLIASAFYVRLVMPKGRTLDD</sequence>
<organism evidence="10 11">
    <name type="scientific">Microbacterium paludicola</name>
    <dbReference type="NCBI Taxonomy" id="300019"/>
    <lineage>
        <taxon>Bacteria</taxon>
        <taxon>Bacillati</taxon>
        <taxon>Actinomycetota</taxon>
        <taxon>Actinomycetes</taxon>
        <taxon>Micrococcales</taxon>
        <taxon>Microbacteriaceae</taxon>
        <taxon>Microbacterium</taxon>
    </lineage>
</organism>
<evidence type="ECO:0000256" key="3">
    <source>
        <dbReference type="ARBA" id="ARBA00022475"/>
    </source>
</evidence>
<evidence type="ECO:0000256" key="5">
    <source>
        <dbReference type="ARBA" id="ARBA00022989"/>
    </source>
</evidence>
<dbReference type="EMBL" id="SPQB01000055">
    <property type="protein sequence ID" value="TFU30656.1"/>
    <property type="molecule type" value="Genomic_DNA"/>
</dbReference>
<dbReference type="GO" id="GO:0055085">
    <property type="term" value="P:transmembrane transport"/>
    <property type="evidence" value="ECO:0007669"/>
    <property type="project" value="InterPro"/>
</dbReference>
<comment type="caution">
    <text evidence="10">The sequence shown here is derived from an EMBL/GenBank/DDBJ whole genome shotgun (WGS) entry which is preliminary data.</text>
</comment>
<dbReference type="Pfam" id="PF00528">
    <property type="entry name" value="BPD_transp_1"/>
    <property type="match status" value="1"/>
</dbReference>
<feature type="region of interest" description="Disordered" evidence="8">
    <location>
        <begin position="1"/>
        <end position="28"/>
    </location>
</feature>
<evidence type="ECO:0000256" key="8">
    <source>
        <dbReference type="SAM" id="MobiDB-lite"/>
    </source>
</evidence>
<dbReference type="GO" id="GO:0005886">
    <property type="term" value="C:plasma membrane"/>
    <property type="evidence" value="ECO:0007669"/>
    <property type="project" value="UniProtKB-SubCell"/>
</dbReference>
<keyword evidence="4 7" id="KW-0812">Transmembrane</keyword>
<dbReference type="Gene3D" id="1.10.3720.10">
    <property type="entry name" value="MetI-like"/>
    <property type="match status" value="1"/>
</dbReference>
<protein>
    <submittedName>
        <fullName evidence="10">Sugar ABC transporter permease</fullName>
    </submittedName>
</protein>
<evidence type="ECO:0000313" key="10">
    <source>
        <dbReference type="EMBL" id="TFU30656.1"/>
    </source>
</evidence>
<evidence type="ECO:0000256" key="4">
    <source>
        <dbReference type="ARBA" id="ARBA00022692"/>
    </source>
</evidence>
<feature type="transmembrane region" description="Helical" evidence="7">
    <location>
        <begin position="292"/>
        <end position="319"/>
    </location>
</feature>
<evidence type="ECO:0000259" key="9">
    <source>
        <dbReference type="PROSITE" id="PS50928"/>
    </source>
</evidence>
<accession>A0A4Y9FNQ2</accession>
<dbReference type="PANTHER" id="PTHR43005:SF1">
    <property type="entry name" value="SPERMIDINE_PUTRESCINE TRANSPORT SYSTEM PERMEASE PROTEIN"/>
    <property type="match status" value="1"/>
</dbReference>
<evidence type="ECO:0000256" key="1">
    <source>
        <dbReference type="ARBA" id="ARBA00004651"/>
    </source>
</evidence>
<name>A0A4Y9FNQ2_9MICO</name>
<feature type="transmembrane region" description="Helical" evidence="7">
    <location>
        <begin position="142"/>
        <end position="161"/>
    </location>
</feature>
<evidence type="ECO:0000256" key="6">
    <source>
        <dbReference type="ARBA" id="ARBA00023136"/>
    </source>
</evidence>
<feature type="transmembrane region" description="Helical" evidence="7">
    <location>
        <begin position="251"/>
        <end position="272"/>
    </location>
</feature>
<dbReference type="InterPro" id="IPR000515">
    <property type="entry name" value="MetI-like"/>
</dbReference>
<evidence type="ECO:0000256" key="7">
    <source>
        <dbReference type="RuleBase" id="RU363032"/>
    </source>
</evidence>
<keyword evidence="2 7" id="KW-0813">Transport</keyword>
<dbReference type="SUPFAM" id="SSF161098">
    <property type="entry name" value="MetI-like"/>
    <property type="match status" value="1"/>
</dbReference>
<dbReference type="OrthoDB" id="34224at2"/>
<evidence type="ECO:0000313" key="11">
    <source>
        <dbReference type="Proteomes" id="UP000298358"/>
    </source>
</evidence>
<feature type="domain" description="ABC transmembrane type-1" evidence="9">
    <location>
        <begin position="104"/>
        <end position="318"/>
    </location>
</feature>
<proteinExistence type="inferred from homology"/>
<comment type="similarity">
    <text evidence="7">Belongs to the binding-protein-dependent transport system permease family.</text>
</comment>
<dbReference type="PROSITE" id="PS50928">
    <property type="entry name" value="ABC_TM1"/>
    <property type="match status" value="1"/>
</dbReference>
<feature type="transmembrane region" description="Helical" evidence="7">
    <location>
        <begin position="193"/>
        <end position="216"/>
    </location>
</feature>
<dbReference type="PANTHER" id="PTHR43005">
    <property type="entry name" value="BLR7065 PROTEIN"/>
    <property type="match status" value="1"/>
</dbReference>
<dbReference type="CDD" id="cd06261">
    <property type="entry name" value="TM_PBP2"/>
    <property type="match status" value="1"/>
</dbReference>
<keyword evidence="3" id="KW-1003">Cell membrane</keyword>
<keyword evidence="5 7" id="KW-1133">Transmembrane helix</keyword>
<gene>
    <name evidence="10" type="ORF">E4U02_14325</name>
</gene>
<feature type="transmembrane region" description="Helical" evidence="7">
    <location>
        <begin position="109"/>
        <end position="130"/>
    </location>
</feature>
<comment type="subcellular location">
    <subcellularLocation>
        <location evidence="1 7">Cell membrane</location>
        <topology evidence="1 7">Multi-pass membrane protein</topology>
    </subcellularLocation>
</comment>
<dbReference type="RefSeq" id="WP_135115496.1">
    <property type="nucleotide sequence ID" value="NZ_BAAANG010000001.1"/>
</dbReference>
<evidence type="ECO:0000256" key="2">
    <source>
        <dbReference type="ARBA" id="ARBA00022448"/>
    </source>
</evidence>
<dbReference type="AlphaFoldDB" id="A0A4Y9FNQ2"/>
<feature type="transmembrane region" description="Helical" evidence="7">
    <location>
        <begin position="35"/>
        <end position="67"/>
    </location>
</feature>
<dbReference type="InterPro" id="IPR035906">
    <property type="entry name" value="MetI-like_sf"/>
</dbReference>
<reference evidence="10 11" key="1">
    <citation type="submission" date="2019-03" db="EMBL/GenBank/DDBJ databases">
        <title>Diversity of the mouse oral microbiome.</title>
        <authorList>
            <person name="Joseph S."/>
            <person name="Aduse-Opoku J."/>
            <person name="Curtis M."/>
            <person name="Wade W."/>
            <person name="Hashim A."/>
        </authorList>
    </citation>
    <scope>NUCLEOTIDE SEQUENCE [LARGE SCALE GENOMIC DNA]</scope>
    <source>
        <strain evidence="10 11">P1012</strain>
    </source>
</reference>
<keyword evidence="11" id="KW-1185">Reference proteome</keyword>
<dbReference type="Proteomes" id="UP000298358">
    <property type="component" value="Unassembled WGS sequence"/>
</dbReference>
<keyword evidence="6 7" id="KW-0472">Membrane</keyword>